<comment type="cofactor">
    <cofactor evidence="1">
        <name>Mg(2+)</name>
        <dbReference type="ChEBI" id="CHEBI:18420"/>
    </cofactor>
</comment>
<evidence type="ECO:0000313" key="5">
    <source>
        <dbReference type="EMBL" id="CUN93676.1"/>
    </source>
</evidence>
<dbReference type="PROSITE" id="PS00893">
    <property type="entry name" value="NUDIX_BOX"/>
    <property type="match status" value="1"/>
</dbReference>
<proteinExistence type="inferred from homology"/>
<evidence type="ECO:0000256" key="3">
    <source>
        <dbReference type="RuleBase" id="RU003476"/>
    </source>
</evidence>
<evidence type="ECO:0000256" key="2">
    <source>
        <dbReference type="ARBA" id="ARBA00022801"/>
    </source>
</evidence>
<dbReference type="EMBL" id="CYZR01000004">
    <property type="protein sequence ID" value="CUN93676.1"/>
    <property type="molecule type" value="Genomic_DNA"/>
</dbReference>
<dbReference type="InterPro" id="IPR000086">
    <property type="entry name" value="NUDIX_hydrolase_dom"/>
</dbReference>
<dbReference type="SUPFAM" id="SSF55811">
    <property type="entry name" value="Nudix"/>
    <property type="match status" value="1"/>
</dbReference>
<dbReference type="EC" id="3.6.1.-" evidence="5"/>
<evidence type="ECO:0000313" key="6">
    <source>
        <dbReference type="Proteomes" id="UP000095488"/>
    </source>
</evidence>
<protein>
    <submittedName>
        <fullName evidence="5">RNA pyrophosphohydrolase</fullName>
        <ecNumber evidence="5">3.6.1.-</ecNumber>
    </submittedName>
</protein>
<reference evidence="5 6" key="1">
    <citation type="submission" date="2015-09" db="EMBL/GenBank/DDBJ databases">
        <authorList>
            <consortium name="Pathogen Informatics"/>
            <person name="Wu L."/>
            <person name="Ma J."/>
        </authorList>
    </citation>
    <scope>NUCLEOTIDE SEQUENCE [LARGE SCALE GENOMIC DNA]</scope>
    <source>
        <strain evidence="5 6">2789STDY5834858</strain>
    </source>
</reference>
<dbReference type="InterPro" id="IPR020084">
    <property type="entry name" value="NUDIX_hydrolase_CS"/>
</dbReference>
<gene>
    <name evidence="5" type="primary">rppH</name>
    <name evidence="5" type="ORF">ERS852473_01487</name>
</gene>
<keyword evidence="2 3" id="KW-0378">Hydrolase</keyword>
<dbReference type="PANTHER" id="PTHR43046:SF2">
    <property type="entry name" value="8-OXO-DGTP DIPHOSPHATASE-RELATED"/>
    <property type="match status" value="1"/>
</dbReference>
<dbReference type="Proteomes" id="UP000095488">
    <property type="component" value="Unassembled WGS sequence"/>
</dbReference>
<dbReference type="Pfam" id="PF00293">
    <property type="entry name" value="NUDIX"/>
    <property type="match status" value="1"/>
</dbReference>
<dbReference type="PRINTS" id="PR00502">
    <property type="entry name" value="NUDIXFAMILY"/>
</dbReference>
<dbReference type="InterPro" id="IPR015797">
    <property type="entry name" value="NUDIX_hydrolase-like_dom_sf"/>
</dbReference>
<dbReference type="PANTHER" id="PTHR43046">
    <property type="entry name" value="GDP-MANNOSE MANNOSYL HYDROLASE"/>
    <property type="match status" value="1"/>
</dbReference>
<comment type="similarity">
    <text evidence="3">Belongs to the Nudix hydrolase family.</text>
</comment>
<evidence type="ECO:0000259" key="4">
    <source>
        <dbReference type="PROSITE" id="PS51462"/>
    </source>
</evidence>
<evidence type="ECO:0000256" key="1">
    <source>
        <dbReference type="ARBA" id="ARBA00001946"/>
    </source>
</evidence>
<feature type="domain" description="Nudix hydrolase" evidence="4">
    <location>
        <begin position="22"/>
        <end position="154"/>
    </location>
</feature>
<dbReference type="InterPro" id="IPR020476">
    <property type="entry name" value="Nudix_hydrolase"/>
</dbReference>
<comment type="caution">
    <text evidence="5">The sequence shown here is derived from an EMBL/GenBank/DDBJ whole genome shotgun (WGS) entry which is preliminary data.</text>
</comment>
<accession>A0ABP2AUE6</accession>
<organism evidence="5 6">
    <name type="scientific">Sarcina ventriculi</name>
    <name type="common">Clostridium ventriculi</name>
    <dbReference type="NCBI Taxonomy" id="1267"/>
    <lineage>
        <taxon>Bacteria</taxon>
        <taxon>Bacillati</taxon>
        <taxon>Bacillota</taxon>
        <taxon>Clostridia</taxon>
        <taxon>Eubacteriales</taxon>
        <taxon>Clostridiaceae</taxon>
        <taxon>Sarcina</taxon>
    </lineage>
</organism>
<dbReference type="GO" id="GO:0016787">
    <property type="term" value="F:hydrolase activity"/>
    <property type="evidence" value="ECO:0007669"/>
    <property type="project" value="UniProtKB-KW"/>
</dbReference>
<dbReference type="PROSITE" id="PS51462">
    <property type="entry name" value="NUDIX"/>
    <property type="match status" value="1"/>
</dbReference>
<sequence>MIIDMGYILELRKELKNPSRPLIMTSAGTIIVNNKGEILLQQRTDNLKWGFPGGSLELGESFEEAAIREAKEEVGLTLKTLKLFNVYSGKECYNKYPNGHEIYNASAMFICFDYEGEIILDEDETKNAVFFSKEAFPKTFDINPPDRVVIEDIVKNFDLKNYKKNI</sequence>
<keyword evidence="6" id="KW-1185">Reference proteome</keyword>
<name>A0ABP2AUE6_SARVE</name>
<dbReference type="CDD" id="cd04677">
    <property type="entry name" value="NUDIX_Hydrolase"/>
    <property type="match status" value="1"/>
</dbReference>
<dbReference type="Gene3D" id="3.90.79.10">
    <property type="entry name" value="Nucleoside Triphosphate Pyrophosphohydrolase"/>
    <property type="match status" value="1"/>
</dbReference>
<dbReference type="RefSeq" id="WP_305792274.1">
    <property type="nucleotide sequence ID" value="NZ_BCMV01000001.1"/>
</dbReference>